<evidence type="ECO:0000256" key="3">
    <source>
        <dbReference type="ARBA" id="ARBA00022989"/>
    </source>
</evidence>
<evidence type="ECO:0000256" key="1">
    <source>
        <dbReference type="ARBA" id="ARBA00004141"/>
    </source>
</evidence>
<dbReference type="EMBL" id="CP047156">
    <property type="protein sequence ID" value="QHC02492.1"/>
    <property type="molecule type" value="Genomic_DNA"/>
</dbReference>
<dbReference type="KEGG" id="eke:EK0264_16035"/>
<keyword evidence="4 5" id="KW-0472">Membrane</keyword>
<gene>
    <name evidence="7" type="ORF">EK0264_16035</name>
</gene>
<protein>
    <submittedName>
        <fullName evidence="7">Aromatic acid exporter family protein</fullName>
    </submittedName>
</protein>
<evidence type="ECO:0000256" key="4">
    <source>
        <dbReference type="ARBA" id="ARBA00023136"/>
    </source>
</evidence>
<name>A0A7L4YTX4_9ACTN</name>
<dbReference type="Proteomes" id="UP000463857">
    <property type="component" value="Chromosome"/>
</dbReference>
<feature type="transmembrane region" description="Helical" evidence="5">
    <location>
        <begin position="83"/>
        <end position="105"/>
    </location>
</feature>
<keyword evidence="8" id="KW-1185">Reference proteome</keyword>
<dbReference type="Pfam" id="PF13515">
    <property type="entry name" value="FUSC_2"/>
    <property type="match status" value="1"/>
</dbReference>
<evidence type="ECO:0000313" key="7">
    <source>
        <dbReference type="EMBL" id="QHC02492.1"/>
    </source>
</evidence>
<feature type="transmembrane region" description="Helical" evidence="5">
    <location>
        <begin position="35"/>
        <end position="53"/>
    </location>
</feature>
<feature type="transmembrane region" description="Helical" evidence="5">
    <location>
        <begin position="111"/>
        <end position="135"/>
    </location>
</feature>
<feature type="domain" description="Integral membrane bound transporter" evidence="6">
    <location>
        <begin position="49"/>
        <end position="168"/>
    </location>
</feature>
<organism evidence="7 8">
    <name type="scientific">Epidermidibacterium keratini</name>
    <dbReference type="NCBI Taxonomy" id="1891644"/>
    <lineage>
        <taxon>Bacteria</taxon>
        <taxon>Bacillati</taxon>
        <taxon>Actinomycetota</taxon>
        <taxon>Actinomycetes</taxon>
        <taxon>Sporichthyales</taxon>
        <taxon>Sporichthyaceae</taxon>
        <taxon>Epidermidibacterium</taxon>
    </lineage>
</organism>
<evidence type="ECO:0000259" key="6">
    <source>
        <dbReference type="Pfam" id="PF13515"/>
    </source>
</evidence>
<keyword evidence="3 5" id="KW-1133">Transmembrane helix</keyword>
<evidence type="ECO:0000313" key="8">
    <source>
        <dbReference type="Proteomes" id="UP000463857"/>
    </source>
</evidence>
<sequence length="378" mass="40908">MRDLSQDLSKELAPRVVRRSRASVGTRVRRLRSRIIFILQCSLGAGFSWWLAVTLLGHPAPYLAPVAAIICLGLSFGQRFRRIVEVTVGVALGVLIGSAFAHIFGAGTWQIIVVAALSMASAALLGGGVLISTQAAVQSIIVMTLVTHVDGGFERWFDAVIGSAVALVLAAIAPASPIERPRDAAARIATKVAQILKDAGAVYREKDLDAAGDVLERARAIEADLDDFTEATREGLAVVRSSPIFYRRANQVQEIAALSAPLDRAVRNLRVLVRRIGTAIWRDDIIDRNVLDGIDELGQIIEEMSRAGDSGARLRHSRDRIVALGDATSEYDIHSLSSAVLTGQIRSIVVDLLEITGLSYAEARDRIRAFDDRDWASD</sequence>
<evidence type="ECO:0000256" key="2">
    <source>
        <dbReference type="ARBA" id="ARBA00022692"/>
    </source>
</evidence>
<dbReference type="InParanoid" id="A0A7L4YTX4"/>
<dbReference type="GO" id="GO:0016020">
    <property type="term" value="C:membrane"/>
    <property type="evidence" value="ECO:0007669"/>
    <property type="project" value="UniProtKB-SubCell"/>
</dbReference>
<accession>A0A7L4YTX4</accession>
<comment type="subcellular location">
    <subcellularLocation>
        <location evidence="1">Membrane</location>
        <topology evidence="1">Multi-pass membrane protein</topology>
    </subcellularLocation>
</comment>
<reference evidence="7 8" key="1">
    <citation type="journal article" date="2018" name="Int. J. Syst. Evol. Microbiol.">
        <title>Epidermidibacterium keratini gen. nov., sp. nov., a member of the family Sporichthyaceae, isolated from keratin epidermis.</title>
        <authorList>
            <person name="Lee D.G."/>
            <person name="Trujillo M.E."/>
            <person name="Kang S."/>
            <person name="Nam J.J."/>
            <person name="Kim Y.J."/>
        </authorList>
    </citation>
    <scope>NUCLEOTIDE SEQUENCE [LARGE SCALE GENOMIC DNA]</scope>
    <source>
        <strain evidence="7 8">EPI-7</strain>
    </source>
</reference>
<proteinExistence type="predicted"/>
<keyword evidence="2 5" id="KW-0812">Transmembrane</keyword>
<dbReference type="OrthoDB" id="5198202at2"/>
<feature type="transmembrane region" description="Helical" evidence="5">
    <location>
        <begin position="156"/>
        <end position="175"/>
    </location>
</feature>
<dbReference type="InterPro" id="IPR049453">
    <property type="entry name" value="Memb_transporter_dom"/>
</dbReference>
<evidence type="ECO:0000256" key="5">
    <source>
        <dbReference type="SAM" id="Phobius"/>
    </source>
</evidence>
<dbReference type="AlphaFoldDB" id="A0A7L4YTX4"/>
<feature type="transmembrane region" description="Helical" evidence="5">
    <location>
        <begin position="59"/>
        <end position="76"/>
    </location>
</feature>